<name>A0A0E9UFA4_ANGAN</name>
<accession>A0A0E9UFA4</accession>
<evidence type="ECO:0000313" key="2">
    <source>
        <dbReference type="EMBL" id="JAH63900.1"/>
    </source>
</evidence>
<organism evidence="2">
    <name type="scientific">Anguilla anguilla</name>
    <name type="common">European freshwater eel</name>
    <name type="synonym">Muraena anguilla</name>
    <dbReference type="NCBI Taxonomy" id="7936"/>
    <lineage>
        <taxon>Eukaryota</taxon>
        <taxon>Metazoa</taxon>
        <taxon>Chordata</taxon>
        <taxon>Craniata</taxon>
        <taxon>Vertebrata</taxon>
        <taxon>Euteleostomi</taxon>
        <taxon>Actinopterygii</taxon>
        <taxon>Neopterygii</taxon>
        <taxon>Teleostei</taxon>
        <taxon>Anguilliformes</taxon>
        <taxon>Anguillidae</taxon>
        <taxon>Anguilla</taxon>
    </lineage>
</organism>
<feature type="region of interest" description="Disordered" evidence="1">
    <location>
        <begin position="1"/>
        <end position="23"/>
    </location>
</feature>
<reference evidence="2" key="1">
    <citation type="submission" date="2014-11" db="EMBL/GenBank/DDBJ databases">
        <authorList>
            <person name="Amaro Gonzalez C."/>
        </authorList>
    </citation>
    <scope>NUCLEOTIDE SEQUENCE</scope>
</reference>
<reference evidence="2" key="2">
    <citation type="journal article" date="2015" name="Fish Shellfish Immunol.">
        <title>Early steps in the European eel (Anguilla anguilla)-Vibrio vulnificus interaction in the gills: Role of the RtxA13 toxin.</title>
        <authorList>
            <person name="Callol A."/>
            <person name="Pajuelo D."/>
            <person name="Ebbesson L."/>
            <person name="Teles M."/>
            <person name="MacKenzie S."/>
            <person name="Amaro C."/>
        </authorList>
    </citation>
    <scope>NUCLEOTIDE SEQUENCE</scope>
</reference>
<feature type="compositionally biased region" description="Polar residues" evidence="1">
    <location>
        <begin position="1"/>
        <end position="13"/>
    </location>
</feature>
<proteinExistence type="predicted"/>
<dbReference type="AlphaFoldDB" id="A0A0E9UFA4"/>
<protein>
    <submittedName>
        <fullName evidence="2">Uncharacterized protein</fullName>
    </submittedName>
</protein>
<evidence type="ECO:0000256" key="1">
    <source>
        <dbReference type="SAM" id="MobiDB-lite"/>
    </source>
</evidence>
<feature type="compositionally biased region" description="Basic residues" evidence="1">
    <location>
        <begin position="14"/>
        <end position="23"/>
    </location>
</feature>
<sequence>MHLSLQTGSSLNTRTHRNYLSKP</sequence>
<dbReference type="EMBL" id="GBXM01044677">
    <property type="protein sequence ID" value="JAH63900.1"/>
    <property type="molecule type" value="Transcribed_RNA"/>
</dbReference>